<feature type="region of interest" description="Disordered" evidence="1">
    <location>
        <begin position="1"/>
        <end position="45"/>
    </location>
</feature>
<dbReference type="AlphaFoldDB" id="A0A9E9LVS0"/>
<accession>A0A9E9LVS0</accession>
<keyword evidence="3" id="KW-1185">Reference proteome</keyword>
<proteinExistence type="predicted"/>
<reference evidence="2" key="1">
    <citation type="journal article" date="2022" name="Front. Microbiol.">
        <title>New perspectives on an old grouping: The genomic and phenotypic variability of Oxalobacter formigenes and the implications for calcium oxalate stone prevention.</title>
        <authorList>
            <person name="Chmiel J.A."/>
            <person name="Carr C."/>
            <person name="Stuivenberg G.A."/>
            <person name="Venema R."/>
            <person name="Chanyi R.M."/>
            <person name="Al K.F."/>
            <person name="Giguere D."/>
            <person name="Say H."/>
            <person name="Akouris P.P."/>
            <person name="Dominguez Romero S.A."/>
            <person name="Kwong A."/>
            <person name="Tai V."/>
            <person name="Koval S.F."/>
            <person name="Razvi H."/>
            <person name="Bjazevic J."/>
            <person name="Burton J.P."/>
        </authorList>
    </citation>
    <scope>NUCLEOTIDE SEQUENCE</scope>
    <source>
        <strain evidence="2">WoOx3</strain>
    </source>
</reference>
<feature type="compositionally biased region" description="Low complexity" evidence="1">
    <location>
        <begin position="19"/>
        <end position="29"/>
    </location>
</feature>
<name>A0A9E9LVS0_9BURK</name>
<dbReference type="KEGG" id="ovb:NB640_00010"/>
<dbReference type="RefSeq" id="WP_269309099.1">
    <property type="nucleotide sequence ID" value="NZ_CP098242.1"/>
</dbReference>
<organism evidence="2 3">
    <name type="scientific">Oxalobacter vibrioformis</name>
    <dbReference type="NCBI Taxonomy" id="933080"/>
    <lineage>
        <taxon>Bacteria</taxon>
        <taxon>Pseudomonadati</taxon>
        <taxon>Pseudomonadota</taxon>
        <taxon>Betaproteobacteria</taxon>
        <taxon>Burkholderiales</taxon>
        <taxon>Oxalobacteraceae</taxon>
        <taxon>Oxalobacter</taxon>
    </lineage>
</organism>
<dbReference type="EMBL" id="CP098242">
    <property type="protein sequence ID" value="WAW10101.1"/>
    <property type="molecule type" value="Genomic_DNA"/>
</dbReference>
<protein>
    <submittedName>
        <fullName evidence="2">Uncharacterized protein</fullName>
    </submittedName>
</protein>
<sequence>MEKKQAQKPAKPAQHSKTAKSPSKQAAPAKKPKQDETHKRGGNSW</sequence>
<evidence type="ECO:0000313" key="3">
    <source>
        <dbReference type="Proteomes" id="UP001156215"/>
    </source>
</evidence>
<evidence type="ECO:0000256" key="1">
    <source>
        <dbReference type="SAM" id="MobiDB-lite"/>
    </source>
</evidence>
<evidence type="ECO:0000313" key="2">
    <source>
        <dbReference type="EMBL" id="WAW10101.1"/>
    </source>
</evidence>
<gene>
    <name evidence="2" type="ORF">NB640_00010</name>
</gene>
<dbReference type="Proteomes" id="UP001156215">
    <property type="component" value="Chromosome"/>
</dbReference>